<name>A0A4S4EH42_CAMSN</name>
<comment type="pathway">
    <text evidence="2">Amino-acid degradation; L-valine degradation.</text>
</comment>
<accession>A0A4S4EH42</accession>
<reference evidence="4 5" key="1">
    <citation type="journal article" date="2018" name="Proc. Natl. Acad. Sci. U.S.A.">
        <title>Draft genome sequence of Camellia sinensis var. sinensis provides insights into the evolution of the tea genome and tea quality.</title>
        <authorList>
            <person name="Wei C."/>
            <person name="Yang H."/>
            <person name="Wang S."/>
            <person name="Zhao J."/>
            <person name="Liu C."/>
            <person name="Gao L."/>
            <person name="Xia E."/>
            <person name="Lu Y."/>
            <person name="Tai Y."/>
            <person name="She G."/>
            <person name="Sun J."/>
            <person name="Cao H."/>
            <person name="Tong W."/>
            <person name="Gao Q."/>
            <person name="Li Y."/>
            <person name="Deng W."/>
            <person name="Jiang X."/>
            <person name="Wang W."/>
            <person name="Chen Q."/>
            <person name="Zhang S."/>
            <person name="Li H."/>
            <person name="Wu J."/>
            <person name="Wang P."/>
            <person name="Li P."/>
            <person name="Shi C."/>
            <person name="Zheng F."/>
            <person name="Jian J."/>
            <person name="Huang B."/>
            <person name="Shan D."/>
            <person name="Shi M."/>
            <person name="Fang C."/>
            <person name="Yue Y."/>
            <person name="Li F."/>
            <person name="Li D."/>
            <person name="Wei S."/>
            <person name="Han B."/>
            <person name="Jiang C."/>
            <person name="Yin Y."/>
            <person name="Xia T."/>
            <person name="Zhang Z."/>
            <person name="Bennetzen J.L."/>
            <person name="Zhao S."/>
            <person name="Wan X."/>
        </authorList>
    </citation>
    <scope>NUCLEOTIDE SEQUENCE [LARGE SCALE GENOMIC DNA]</scope>
    <source>
        <strain evidence="5">cv. Shuchazao</strain>
        <tissue evidence="4">Leaf</tissue>
    </source>
</reference>
<comment type="catalytic activity">
    <reaction evidence="2">
        <text>3-hydroxy-2-methylpropanoyl-CoA + H2O = 3-hydroxy-2-methylpropanoate + CoA + H(+)</text>
        <dbReference type="Rhea" id="RHEA:20888"/>
        <dbReference type="ChEBI" id="CHEBI:11805"/>
        <dbReference type="ChEBI" id="CHEBI:15377"/>
        <dbReference type="ChEBI" id="CHEBI:15378"/>
        <dbReference type="ChEBI" id="CHEBI:57287"/>
        <dbReference type="ChEBI" id="CHEBI:57340"/>
        <dbReference type="EC" id="3.1.2.4"/>
    </reaction>
</comment>
<dbReference type="InterPro" id="IPR032259">
    <property type="entry name" value="HIBYL-CoA-H"/>
</dbReference>
<evidence type="ECO:0000313" key="5">
    <source>
        <dbReference type="Proteomes" id="UP000306102"/>
    </source>
</evidence>
<evidence type="ECO:0000259" key="3">
    <source>
        <dbReference type="Pfam" id="PF16113"/>
    </source>
</evidence>
<gene>
    <name evidence="4" type="ORF">TEA_002129</name>
</gene>
<comment type="caution">
    <text evidence="4">The sequence shown here is derived from an EMBL/GenBank/DDBJ whole genome shotgun (WGS) entry which is preliminary data.</text>
</comment>
<comment type="similarity">
    <text evidence="2">Belongs to the enoyl-CoA hydratase/isomerase family.</text>
</comment>
<keyword evidence="5" id="KW-1185">Reference proteome</keyword>
<dbReference type="Pfam" id="PF16113">
    <property type="entry name" value="ECH_2"/>
    <property type="match status" value="2"/>
</dbReference>
<dbReference type="Gene3D" id="3.90.226.10">
    <property type="entry name" value="2-enoyl-CoA Hydratase, Chain A, domain 1"/>
    <property type="match status" value="2"/>
</dbReference>
<sequence>MQKLKVLLPVRRSLQRHSFLCHHRHGFSAQPSYAQYDDIQNQAIEGRANSRAAILNRPSSLNSLTTSMAGRLKRLYESWEENPDIGSVIMKGNGRAFCSGADVVTLYQLLNEGFTLLGALYRQHAAMSFVFATPEAQMGFHPDAGASYYLSRLPGYLGEYLALTGEKLNGVEMIACGLATHYSLNAVCSLFLRLASVEERLGKLITDDPSVIEDSLAQYGDLVYPNKRSILHKIEAVDKCFSQDTVEEIIDALENEAAESYDEWSTTALKKLKEASPLSLKVTLQSIREGRFQSLDRCLVREYCLSLNWITKQVSNDFCEGVRARLVDKDFAPKWEPSSLGEVTKDIVDYYFAPLDESEPELDLPTALREPSV</sequence>
<dbReference type="STRING" id="542762.A0A4S4EH42"/>
<dbReference type="GO" id="GO:0006574">
    <property type="term" value="P:L-valine catabolic process"/>
    <property type="evidence" value="ECO:0007669"/>
    <property type="project" value="UniProtKB-UniRule"/>
</dbReference>
<proteinExistence type="inferred from homology"/>
<dbReference type="AlphaFoldDB" id="A0A4S4EH42"/>
<dbReference type="Proteomes" id="UP000306102">
    <property type="component" value="Unassembled WGS sequence"/>
</dbReference>
<protein>
    <recommendedName>
        <fullName evidence="2">3-hydroxyisobutyryl-CoA hydrolase</fullName>
        <shortName evidence="2">HIB-CoA hydrolase</shortName>
        <shortName evidence="2">HIBYL-CoA-H</shortName>
        <ecNumber evidence="2">3.1.2.4</ecNumber>
    </recommendedName>
    <alternativeName>
        <fullName evidence="2">3-hydroxyisobutyryl-coenzyme A hydrolase</fullName>
    </alternativeName>
</protein>
<organism evidence="4 5">
    <name type="scientific">Camellia sinensis var. sinensis</name>
    <name type="common">China tea</name>
    <dbReference type="NCBI Taxonomy" id="542762"/>
    <lineage>
        <taxon>Eukaryota</taxon>
        <taxon>Viridiplantae</taxon>
        <taxon>Streptophyta</taxon>
        <taxon>Embryophyta</taxon>
        <taxon>Tracheophyta</taxon>
        <taxon>Spermatophyta</taxon>
        <taxon>Magnoliopsida</taxon>
        <taxon>eudicotyledons</taxon>
        <taxon>Gunneridae</taxon>
        <taxon>Pentapetalae</taxon>
        <taxon>asterids</taxon>
        <taxon>Ericales</taxon>
        <taxon>Theaceae</taxon>
        <taxon>Camellia</taxon>
    </lineage>
</organism>
<dbReference type="PANTHER" id="PTHR43176">
    <property type="entry name" value="3-HYDROXYISOBUTYRYL-COA HYDROLASE-RELATED"/>
    <property type="match status" value="1"/>
</dbReference>
<dbReference type="EMBL" id="SDRB02004908">
    <property type="protein sequence ID" value="THG15146.1"/>
    <property type="molecule type" value="Genomic_DNA"/>
</dbReference>
<dbReference type="CDD" id="cd06558">
    <property type="entry name" value="crotonase-like"/>
    <property type="match status" value="1"/>
</dbReference>
<dbReference type="InterPro" id="IPR045004">
    <property type="entry name" value="ECH_dom"/>
</dbReference>
<evidence type="ECO:0000256" key="1">
    <source>
        <dbReference type="ARBA" id="ARBA00022801"/>
    </source>
</evidence>
<feature type="domain" description="Enoyl-CoA hydratase/isomerase" evidence="3">
    <location>
        <begin position="51"/>
        <end position="113"/>
    </location>
</feature>
<dbReference type="GO" id="GO:0003860">
    <property type="term" value="F:3-hydroxyisobutyryl-CoA hydrolase activity"/>
    <property type="evidence" value="ECO:0007669"/>
    <property type="project" value="UniProtKB-UniRule"/>
</dbReference>
<dbReference type="EC" id="3.1.2.4" evidence="2"/>
<dbReference type="PANTHER" id="PTHR43176:SF14">
    <property type="entry name" value="SMALL RIBOSOMAL SUBUNIT PROTEIN MS47"/>
    <property type="match status" value="1"/>
</dbReference>
<dbReference type="InterPro" id="IPR029045">
    <property type="entry name" value="ClpP/crotonase-like_dom_sf"/>
</dbReference>
<evidence type="ECO:0000313" key="4">
    <source>
        <dbReference type="EMBL" id="THG15146.1"/>
    </source>
</evidence>
<comment type="function">
    <text evidence="2">Hydrolyzes 3-hydroxyisobutyryl-CoA (HIBYL-CoA), a saline catabolite. Has high activity toward isobutyryl-CoA. Could be an isobutyryl-CoA dehydrogenase that functions in valine catabolism.</text>
</comment>
<dbReference type="SUPFAM" id="SSF52096">
    <property type="entry name" value="ClpP/crotonase"/>
    <property type="match status" value="1"/>
</dbReference>
<keyword evidence="1 2" id="KW-0378">Hydrolase</keyword>
<evidence type="ECO:0000256" key="2">
    <source>
        <dbReference type="RuleBase" id="RU369070"/>
    </source>
</evidence>
<feature type="domain" description="Enoyl-CoA hydratase/isomerase" evidence="3">
    <location>
        <begin position="129"/>
        <end position="352"/>
    </location>
</feature>